<protein>
    <submittedName>
        <fullName evidence="1">Enoyl-CoA hydratase</fullName>
    </submittedName>
</protein>
<sequence>MSVDVARVGGVVEITLNRPGKRNAMTDAMWARLDEILEEILEEILADPADTRVLVVTGAGGAFCGGSDVSGLLGDPGSLPARIAVSNRCVLALRELPVPTVAKVAGVAAGSGANLALACDFVLASADAYFAQLFVHRGLSVDSGASWLLPRLVGDRKARELCLLGDRVPAREAHALGMITDVVPAADLDRATADLAERLAALSPPALAGTKHLLNRTWQATFREALAAEAANQAEVIETPAAHAAITAFGRNRRP</sequence>
<comment type="caution">
    <text evidence="1">The sequence shown here is derived from an EMBL/GenBank/DDBJ whole genome shotgun (WGS) entry which is preliminary data.</text>
</comment>
<dbReference type="STRING" id="1220554.GCA_001552135_06117"/>
<dbReference type="PANTHER" id="PTHR43459">
    <property type="entry name" value="ENOYL-COA HYDRATASE"/>
    <property type="match status" value="1"/>
</dbReference>
<name>A0A5D0NI38_9ACTN</name>
<evidence type="ECO:0000313" key="2">
    <source>
        <dbReference type="Proteomes" id="UP000323380"/>
    </source>
</evidence>
<dbReference type="InterPro" id="IPR001753">
    <property type="entry name" value="Enoyl-CoA_hydra/iso"/>
</dbReference>
<reference evidence="1 2" key="1">
    <citation type="submission" date="2019-08" db="EMBL/GenBank/DDBJ databases">
        <title>Actinomadura sp. nov. CYP1-5 isolated from mountain soil.</title>
        <authorList>
            <person name="Songsumanus A."/>
            <person name="Kuncharoen N."/>
            <person name="Kudo T."/>
            <person name="Yuki M."/>
            <person name="Igarashi Y."/>
            <person name="Tanasupawat S."/>
        </authorList>
    </citation>
    <scope>NUCLEOTIDE SEQUENCE [LARGE SCALE GENOMIC DNA]</scope>
    <source>
        <strain evidence="1 2">JCM 14158</strain>
    </source>
</reference>
<dbReference type="GO" id="GO:0003824">
    <property type="term" value="F:catalytic activity"/>
    <property type="evidence" value="ECO:0007669"/>
    <property type="project" value="UniProtKB-ARBA"/>
</dbReference>
<dbReference type="AlphaFoldDB" id="A0A5D0NI38"/>
<accession>A0A5D0NI38</accession>
<dbReference type="SUPFAM" id="SSF52096">
    <property type="entry name" value="ClpP/crotonase"/>
    <property type="match status" value="1"/>
</dbReference>
<dbReference type="Pfam" id="PF00378">
    <property type="entry name" value="ECH_1"/>
    <property type="match status" value="1"/>
</dbReference>
<dbReference type="Proteomes" id="UP000323380">
    <property type="component" value="Unassembled WGS sequence"/>
</dbReference>
<gene>
    <name evidence="1" type="ORF">FXF69_24350</name>
</gene>
<dbReference type="RefSeq" id="WP_067899243.1">
    <property type="nucleotide sequence ID" value="NZ_VSFG01000005.1"/>
</dbReference>
<keyword evidence="2" id="KW-1185">Reference proteome</keyword>
<dbReference type="Gene3D" id="3.90.226.10">
    <property type="entry name" value="2-enoyl-CoA Hydratase, Chain A, domain 1"/>
    <property type="match status" value="1"/>
</dbReference>
<dbReference type="CDD" id="cd06558">
    <property type="entry name" value="crotonase-like"/>
    <property type="match status" value="1"/>
</dbReference>
<organism evidence="1 2">
    <name type="scientific">Actinomadura chibensis</name>
    <dbReference type="NCBI Taxonomy" id="392828"/>
    <lineage>
        <taxon>Bacteria</taxon>
        <taxon>Bacillati</taxon>
        <taxon>Actinomycetota</taxon>
        <taxon>Actinomycetes</taxon>
        <taxon>Streptosporangiales</taxon>
        <taxon>Thermomonosporaceae</taxon>
        <taxon>Actinomadura</taxon>
    </lineage>
</organism>
<evidence type="ECO:0000313" key="1">
    <source>
        <dbReference type="EMBL" id="TYB44090.1"/>
    </source>
</evidence>
<dbReference type="InterPro" id="IPR029045">
    <property type="entry name" value="ClpP/crotonase-like_dom_sf"/>
</dbReference>
<proteinExistence type="predicted"/>
<dbReference type="PANTHER" id="PTHR43459:SF1">
    <property type="entry name" value="EG:BACN32G11.4 PROTEIN"/>
    <property type="match status" value="1"/>
</dbReference>
<dbReference type="EMBL" id="VSFG01000005">
    <property type="protein sequence ID" value="TYB44090.1"/>
    <property type="molecule type" value="Genomic_DNA"/>
</dbReference>